<proteinExistence type="predicted"/>
<keyword evidence="4" id="KW-1185">Reference proteome</keyword>
<feature type="domain" description="Replication initiator A N-terminal" evidence="2">
    <location>
        <begin position="15"/>
        <end position="89"/>
    </location>
</feature>
<dbReference type="KEGG" id="carl:PXC00_00490"/>
<sequence length="369" mass="41728">MNFEFYYGNDGEQFRFLRLPKALFEDSVFQQLTTEGKVLYSLMLDRMSLSRKSGWIDDQNRVYIEYRVDTIMLALNSSKNTVTKVLNELVEFGLIQRQRRGQGKPVVYYVMNFASGLSPAVSDSGNSRPKEKKKKPSALPKKKNQEAQKTDFQTNAQAASPAECANKTTETGVPEPPNAENPEAQNLGVLNPKVRESRLPKQEALESQSMGAISSYTITETEYTETEGVRLCETPPTQTAETEFFEAIRNAFVAGCPSLNAPVPVWQWGVNRKQLILDKHLSAETFQSVCRDVEASDFLTGRKPGRDGTLFRASFDWLLQHWERVAEGSYANYQKPDVTPADCPSFDLEAYERDSLYDIFVDYERSVPA</sequence>
<evidence type="ECO:0000259" key="2">
    <source>
        <dbReference type="Pfam" id="PF06970"/>
    </source>
</evidence>
<reference evidence="4" key="2">
    <citation type="submission" date="2024-06" db="EMBL/GenBank/DDBJ databases">
        <title>Caproicibacterium argilliputei sp. nov, a novel caproic acid producing anaerobic bacterium isolated from pit mud.</title>
        <authorList>
            <person name="Zeng C."/>
        </authorList>
    </citation>
    <scope>NUCLEOTIDE SEQUENCE [LARGE SCALE GENOMIC DNA]</scope>
    <source>
        <strain evidence="4">ZCY20-5</strain>
    </source>
</reference>
<dbReference type="RefSeq" id="WP_275844916.1">
    <property type="nucleotide sequence ID" value="NZ_CP135996.1"/>
</dbReference>
<reference evidence="3 4" key="1">
    <citation type="submission" date="2024-06" db="EMBL/GenBank/DDBJ databases">
        <title>Caproicibacterium argilliputei sp. nov, a novel caproic acid producing anaerobic bacterium isolated from pit mud.</title>
        <authorList>
            <person name="Xia S."/>
        </authorList>
    </citation>
    <scope>NUCLEOTIDE SEQUENCE [LARGE SCALE GENOMIC DNA]</scope>
    <source>
        <strain evidence="3 4">ZCY20-5</strain>
    </source>
</reference>
<dbReference type="SUPFAM" id="SSF46785">
    <property type="entry name" value="Winged helix' DNA-binding domain"/>
    <property type="match status" value="1"/>
</dbReference>
<feature type="compositionally biased region" description="Basic residues" evidence="1">
    <location>
        <begin position="130"/>
        <end position="142"/>
    </location>
</feature>
<dbReference type="InterPro" id="IPR036388">
    <property type="entry name" value="WH-like_DNA-bd_sf"/>
</dbReference>
<protein>
    <submittedName>
        <fullName evidence="3">Replication initiator protein A</fullName>
    </submittedName>
</protein>
<feature type="region of interest" description="Disordered" evidence="1">
    <location>
        <begin position="120"/>
        <end position="193"/>
    </location>
</feature>
<organism evidence="3 4">
    <name type="scientific">Caproicibacterium argilliputei</name>
    <dbReference type="NCBI Taxonomy" id="3030016"/>
    <lineage>
        <taxon>Bacteria</taxon>
        <taxon>Bacillati</taxon>
        <taxon>Bacillota</taxon>
        <taxon>Clostridia</taxon>
        <taxon>Eubacteriales</taxon>
        <taxon>Oscillospiraceae</taxon>
        <taxon>Caproicibacterium</taxon>
    </lineage>
</organism>
<dbReference type="Gene3D" id="1.10.10.10">
    <property type="entry name" value="Winged helix-like DNA-binding domain superfamily/Winged helix DNA-binding domain"/>
    <property type="match status" value="1"/>
</dbReference>
<dbReference type="InterPro" id="IPR010724">
    <property type="entry name" value="RepA_N"/>
</dbReference>
<dbReference type="InterPro" id="IPR036390">
    <property type="entry name" value="WH_DNA-bd_sf"/>
</dbReference>
<dbReference type="EMBL" id="CP135996">
    <property type="protein sequence ID" value="WOC32378.1"/>
    <property type="molecule type" value="Genomic_DNA"/>
</dbReference>
<evidence type="ECO:0000256" key="1">
    <source>
        <dbReference type="SAM" id="MobiDB-lite"/>
    </source>
</evidence>
<accession>A0AA97DB48</accession>
<gene>
    <name evidence="3" type="ORF">PXC00_00490</name>
</gene>
<evidence type="ECO:0000313" key="4">
    <source>
        <dbReference type="Proteomes" id="UP001300604"/>
    </source>
</evidence>
<reference evidence="4" key="3">
    <citation type="submission" date="2024-06" db="EMBL/GenBank/DDBJ databases">
        <authorList>
            <person name="Zeng C."/>
        </authorList>
    </citation>
    <scope>NUCLEOTIDE SEQUENCE [LARGE SCALE GENOMIC DNA]</scope>
    <source>
        <strain evidence="4">ZCY20-5</strain>
    </source>
</reference>
<dbReference type="Proteomes" id="UP001300604">
    <property type="component" value="Chromosome"/>
</dbReference>
<evidence type="ECO:0000313" key="3">
    <source>
        <dbReference type="EMBL" id="WOC32378.1"/>
    </source>
</evidence>
<name>A0AA97DB48_9FIRM</name>
<dbReference type="AlphaFoldDB" id="A0AA97DB48"/>
<dbReference type="Pfam" id="PF06970">
    <property type="entry name" value="RepA_N"/>
    <property type="match status" value="1"/>
</dbReference>